<dbReference type="SUPFAM" id="SSF52266">
    <property type="entry name" value="SGNH hydrolase"/>
    <property type="match status" value="1"/>
</dbReference>
<dbReference type="Proteomes" id="UP000507954">
    <property type="component" value="Unassembled WGS sequence"/>
</dbReference>
<protein>
    <recommendedName>
        <fullName evidence="3">SGNH hydrolase-type esterase domain-containing protein</fullName>
    </recommendedName>
</protein>
<dbReference type="AlphaFoldDB" id="A0A508WZF6"/>
<dbReference type="GO" id="GO:0016788">
    <property type="term" value="F:hydrolase activity, acting on ester bonds"/>
    <property type="evidence" value="ECO:0007669"/>
    <property type="project" value="UniProtKB-ARBA"/>
</dbReference>
<evidence type="ECO:0000313" key="2">
    <source>
        <dbReference type="EMBL" id="VTZ61073.1"/>
    </source>
</evidence>
<reference evidence="2" key="1">
    <citation type="submission" date="2019-06" db="EMBL/GenBank/DDBJ databases">
        <authorList>
            <person name="Le Quere A."/>
            <person name="Colella S."/>
        </authorList>
    </citation>
    <scope>NUCLEOTIDE SEQUENCE</scope>
    <source>
        <strain evidence="2">EmedicaeMD41</strain>
    </source>
</reference>
<evidence type="ECO:0008006" key="3">
    <source>
        <dbReference type="Google" id="ProtNLM"/>
    </source>
</evidence>
<keyword evidence="1" id="KW-1133">Transmembrane helix</keyword>
<gene>
    <name evidence="2" type="ORF">EMEDMD4_240016</name>
</gene>
<proteinExistence type="predicted"/>
<dbReference type="EMBL" id="CABFNB010000089">
    <property type="protein sequence ID" value="VTZ61073.1"/>
    <property type="molecule type" value="Genomic_DNA"/>
</dbReference>
<feature type="transmembrane region" description="Helical" evidence="1">
    <location>
        <begin position="41"/>
        <end position="59"/>
    </location>
</feature>
<dbReference type="RefSeq" id="WP_018208096.1">
    <property type="nucleotide sequence ID" value="NZ_CABFNB010000089.1"/>
</dbReference>
<dbReference type="InterPro" id="IPR036514">
    <property type="entry name" value="SGNH_hydro_sf"/>
</dbReference>
<accession>A0A508WZF6</accession>
<organism evidence="2">
    <name type="scientific">Sinorhizobium medicae</name>
    <dbReference type="NCBI Taxonomy" id="110321"/>
    <lineage>
        <taxon>Bacteria</taxon>
        <taxon>Pseudomonadati</taxon>
        <taxon>Pseudomonadota</taxon>
        <taxon>Alphaproteobacteria</taxon>
        <taxon>Hyphomicrobiales</taxon>
        <taxon>Rhizobiaceae</taxon>
        <taxon>Sinorhizobium/Ensifer group</taxon>
        <taxon>Sinorhizobium</taxon>
    </lineage>
</organism>
<keyword evidence="1" id="KW-0472">Membrane</keyword>
<dbReference type="Gene3D" id="3.40.50.1110">
    <property type="entry name" value="SGNH hydrolase"/>
    <property type="match status" value="1"/>
</dbReference>
<evidence type="ECO:0000256" key="1">
    <source>
        <dbReference type="SAM" id="Phobius"/>
    </source>
</evidence>
<keyword evidence="1" id="KW-0812">Transmembrane</keyword>
<name>A0A508WZF6_9HYPH</name>
<sequence length="447" mass="48875">MKKRHFGLAVCVLPALYLLLSPVYALLNYDLFAAEAPHFVRYVVIPGLLAACFLVLGLFARPNLSILAGVCGSSILLGLFLFEAMHTVTAVSVRLGMFGQLSEAQAETLRRNDNMVPGFTLRYLNRVSGTDELPEALLSGFPAAEVVLCTSGDGVVSYTADRYGFNNPDDLYDDPLDLMLLGDSFVEGFCLPPGDDLASQLRAGGIRTASIGIRGNGPLTELAALGRFGEILRPRRVMMVFFEGNDWENLERELAVPWLRTALSPDADFGLQSAVQNAMRQARSSLTEHRNAAVTSVDLLTRTALFRNFVALQQTLTRLGLVYPKITPSNPEFRRILHRAKQLTESWGGSFTLVYVPRIDRFMGPFSSDRPFDPLRIKVLGAAAAEGIEVIDLNPAIRAQADPLLMYAPDAHFSRTGAEFAASEILRRVGAATPGSRQLPGQVVENE</sequence>
<feature type="transmembrane region" description="Helical" evidence="1">
    <location>
        <begin position="66"/>
        <end position="85"/>
    </location>
</feature>